<proteinExistence type="predicted"/>
<keyword evidence="2" id="KW-1185">Reference proteome</keyword>
<evidence type="ECO:0000313" key="1">
    <source>
        <dbReference type="EMBL" id="KAF3837674.1"/>
    </source>
</evidence>
<reference evidence="1 2" key="1">
    <citation type="submission" date="2020-03" db="EMBL/GenBank/DDBJ databases">
        <title>Dissostichus mawsoni Genome sequencing and assembly.</title>
        <authorList>
            <person name="Park H."/>
        </authorList>
    </citation>
    <scope>NUCLEOTIDE SEQUENCE [LARGE SCALE GENOMIC DNA]</scope>
    <source>
        <strain evidence="1">DM0001</strain>
        <tissue evidence="1">Muscle</tissue>
    </source>
</reference>
<dbReference type="Proteomes" id="UP000518266">
    <property type="component" value="Unassembled WGS sequence"/>
</dbReference>
<evidence type="ECO:0000313" key="2">
    <source>
        <dbReference type="Proteomes" id="UP000518266"/>
    </source>
</evidence>
<gene>
    <name evidence="1" type="ORF">F7725_009442</name>
</gene>
<feature type="non-terminal residue" evidence="1">
    <location>
        <position position="1"/>
    </location>
</feature>
<sequence length="159" mass="18085">MKQRPGSWPWKTPQEPRIAELEKQVSALTESLDMAENYSRRLNIQVVGLAEGTETGQPDSTGVEVDSDIFDELLNSSRVSFKAFTEECNGGSLQHMSAFPNLKDPDSKNGYTFEVSAWFVPRKVFAFALWRAWMFMFMSPAMLSLNLELLLELLFHSQL</sequence>
<dbReference type="OrthoDB" id="10059413at2759"/>
<organism evidence="1 2">
    <name type="scientific">Dissostichus mawsoni</name>
    <name type="common">Antarctic cod</name>
    <dbReference type="NCBI Taxonomy" id="36200"/>
    <lineage>
        <taxon>Eukaryota</taxon>
        <taxon>Metazoa</taxon>
        <taxon>Chordata</taxon>
        <taxon>Craniata</taxon>
        <taxon>Vertebrata</taxon>
        <taxon>Euteleostomi</taxon>
        <taxon>Actinopterygii</taxon>
        <taxon>Neopterygii</taxon>
        <taxon>Teleostei</taxon>
        <taxon>Neoteleostei</taxon>
        <taxon>Acanthomorphata</taxon>
        <taxon>Eupercaria</taxon>
        <taxon>Perciformes</taxon>
        <taxon>Notothenioidei</taxon>
        <taxon>Nototheniidae</taxon>
        <taxon>Dissostichus</taxon>
    </lineage>
</organism>
<name>A0A7J5XKS3_DISMA</name>
<accession>A0A7J5XKS3</accession>
<protein>
    <submittedName>
        <fullName evidence="1">Uncharacterized protein</fullName>
    </submittedName>
</protein>
<dbReference type="EMBL" id="JAAKFY010000022">
    <property type="protein sequence ID" value="KAF3837674.1"/>
    <property type="molecule type" value="Genomic_DNA"/>
</dbReference>
<dbReference type="AlphaFoldDB" id="A0A7J5XKS3"/>
<comment type="caution">
    <text evidence="1">The sequence shown here is derived from an EMBL/GenBank/DDBJ whole genome shotgun (WGS) entry which is preliminary data.</text>
</comment>